<evidence type="ECO:0000313" key="3">
    <source>
        <dbReference type="EMBL" id="VAW70694.1"/>
    </source>
</evidence>
<dbReference type="SUPFAM" id="SSF55681">
    <property type="entry name" value="Class II aaRS and biotin synthetases"/>
    <property type="match status" value="1"/>
</dbReference>
<feature type="domain" description="BPL/LPL catalytic" evidence="2">
    <location>
        <begin position="14"/>
        <end position="202"/>
    </location>
</feature>
<keyword evidence="1" id="KW-0436">Ligase</keyword>
<dbReference type="GO" id="GO:0004077">
    <property type="term" value="F:biotin--[biotin carboxyl-carrier protein] ligase activity"/>
    <property type="evidence" value="ECO:0007669"/>
    <property type="project" value="InterPro"/>
</dbReference>
<dbReference type="EMBL" id="UOFJ01000547">
    <property type="protein sequence ID" value="VAW70694.1"/>
    <property type="molecule type" value="Genomic_DNA"/>
</dbReference>
<reference evidence="3" key="1">
    <citation type="submission" date="2018-06" db="EMBL/GenBank/DDBJ databases">
        <authorList>
            <person name="Zhirakovskaya E."/>
        </authorList>
    </citation>
    <scope>NUCLEOTIDE SEQUENCE</scope>
</reference>
<evidence type="ECO:0000259" key="2">
    <source>
        <dbReference type="PROSITE" id="PS51733"/>
    </source>
</evidence>
<dbReference type="Gene3D" id="3.30.930.10">
    <property type="entry name" value="Bira Bifunctional Protein, Domain 2"/>
    <property type="match status" value="1"/>
</dbReference>
<dbReference type="PANTHER" id="PTHR12835:SF5">
    <property type="entry name" value="BIOTIN--PROTEIN LIGASE"/>
    <property type="match status" value="1"/>
</dbReference>
<name>A0A3B0YP99_9ZZZZ</name>
<dbReference type="PANTHER" id="PTHR12835">
    <property type="entry name" value="BIOTIN PROTEIN LIGASE"/>
    <property type="match status" value="1"/>
</dbReference>
<dbReference type="InterPro" id="IPR004408">
    <property type="entry name" value="Biotin_CoA_COase_ligase"/>
</dbReference>
<dbReference type="Pfam" id="PF03099">
    <property type="entry name" value="BPL_LplA_LipB"/>
    <property type="match status" value="1"/>
</dbReference>
<dbReference type="CDD" id="cd16442">
    <property type="entry name" value="BPL"/>
    <property type="match status" value="1"/>
</dbReference>
<dbReference type="PROSITE" id="PS51733">
    <property type="entry name" value="BPL_LPL_CATALYTIC"/>
    <property type="match status" value="1"/>
</dbReference>
<evidence type="ECO:0000256" key="1">
    <source>
        <dbReference type="ARBA" id="ARBA00022598"/>
    </source>
</evidence>
<sequence>MIVKTPANTALDVNSIRGYLSDSSSELVAGLEVHKRVVSTNDTVLARAEQKNFACIANQQTGGKGRNGSVWESPANANIYMSLGYCFKQFPVQALNGLSLASGVCVARVLEGMGVRAQLKWPNDILLEYRKLAGILIETRIRSGGVYAVIGLGMNIDMAKVAGSKINQPWTDLCSALPALAGFEQRNKLAAQLLDALFGCCIEYHRSGFTSFVHDWHRFDVLSSRQVIVKTQQSERCAKVAGISEDFGLKVEINGVQEVVYAADVKLKLDDDADD</sequence>
<organism evidence="3">
    <name type="scientific">hydrothermal vent metagenome</name>
    <dbReference type="NCBI Taxonomy" id="652676"/>
    <lineage>
        <taxon>unclassified sequences</taxon>
        <taxon>metagenomes</taxon>
        <taxon>ecological metagenomes</taxon>
    </lineage>
</organism>
<dbReference type="AlphaFoldDB" id="A0A3B0YP99"/>
<protein>
    <recommendedName>
        <fullName evidence="2">BPL/LPL catalytic domain-containing protein</fullName>
    </recommendedName>
</protein>
<dbReference type="InterPro" id="IPR004143">
    <property type="entry name" value="BPL_LPL_catalytic"/>
</dbReference>
<dbReference type="NCBIfam" id="TIGR00121">
    <property type="entry name" value="birA_ligase"/>
    <property type="match status" value="1"/>
</dbReference>
<accession>A0A3B0YP99</accession>
<dbReference type="InterPro" id="IPR045864">
    <property type="entry name" value="aa-tRNA-synth_II/BPL/LPL"/>
</dbReference>
<gene>
    <name evidence="3" type="ORF">MNBD_GAMMA10-2363</name>
</gene>
<proteinExistence type="predicted"/>
<dbReference type="GO" id="GO:0005737">
    <property type="term" value="C:cytoplasm"/>
    <property type="evidence" value="ECO:0007669"/>
    <property type="project" value="TreeGrafter"/>
</dbReference>